<dbReference type="Pfam" id="PF01753">
    <property type="entry name" value="zf-MYND"/>
    <property type="match status" value="1"/>
</dbReference>
<dbReference type="InterPro" id="IPR002893">
    <property type="entry name" value="Znf_MYND"/>
</dbReference>
<dbReference type="KEGG" id="mpp:MICPUCDRAFT_59818"/>
<feature type="domain" description="MYND-type" evidence="6">
    <location>
        <begin position="339"/>
        <end position="380"/>
    </location>
</feature>
<dbReference type="Gene3D" id="1.25.40.10">
    <property type="entry name" value="Tetratricopeptide repeat domain"/>
    <property type="match status" value="2"/>
</dbReference>
<evidence type="ECO:0000256" key="1">
    <source>
        <dbReference type="ARBA" id="ARBA00022723"/>
    </source>
</evidence>
<dbReference type="EMBL" id="GG663742">
    <property type="protein sequence ID" value="EEH55302.1"/>
    <property type="molecule type" value="Genomic_DNA"/>
</dbReference>
<evidence type="ECO:0000256" key="4">
    <source>
        <dbReference type="ARBA" id="ARBA00038101"/>
    </source>
</evidence>
<organism evidence="8">
    <name type="scientific">Micromonas pusilla (strain CCMP1545)</name>
    <name type="common">Picoplanktonic green alga</name>
    <dbReference type="NCBI Taxonomy" id="564608"/>
    <lineage>
        <taxon>Eukaryota</taxon>
        <taxon>Viridiplantae</taxon>
        <taxon>Chlorophyta</taxon>
        <taxon>Mamiellophyceae</taxon>
        <taxon>Mamiellales</taxon>
        <taxon>Mamiellaceae</taxon>
        <taxon>Micromonas</taxon>
    </lineage>
</organism>
<keyword evidence="3" id="KW-0862">Zinc</keyword>
<dbReference type="InterPro" id="IPR011990">
    <property type="entry name" value="TPR-like_helical_dom_sf"/>
</dbReference>
<dbReference type="Pfam" id="PF08238">
    <property type="entry name" value="Sel1"/>
    <property type="match status" value="6"/>
</dbReference>
<dbReference type="InterPro" id="IPR050767">
    <property type="entry name" value="Sel1_AlgK"/>
</dbReference>
<keyword evidence="8" id="KW-1185">Reference proteome</keyword>
<evidence type="ECO:0000313" key="7">
    <source>
        <dbReference type="EMBL" id="EEH55302.1"/>
    </source>
</evidence>
<dbReference type="AlphaFoldDB" id="C1MY89"/>
<dbReference type="SUPFAM" id="SSF144232">
    <property type="entry name" value="HIT/MYND zinc finger-like"/>
    <property type="match status" value="1"/>
</dbReference>
<dbReference type="GO" id="GO:0008270">
    <property type="term" value="F:zinc ion binding"/>
    <property type="evidence" value="ECO:0007669"/>
    <property type="project" value="UniProtKB-KW"/>
</dbReference>
<proteinExistence type="inferred from homology"/>
<evidence type="ECO:0000256" key="2">
    <source>
        <dbReference type="ARBA" id="ARBA00022771"/>
    </source>
</evidence>
<dbReference type="GeneID" id="9685711"/>
<gene>
    <name evidence="7" type="ORF">MICPUCDRAFT_59818</name>
</gene>
<dbReference type="PANTHER" id="PTHR11102">
    <property type="entry name" value="SEL-1-LIKE PROTEIN"/>
    <property type="match status" value="1"/>
</dbReference>
<dbReference type="PROSITE" id="PS50865">
    <property type="entry name" value="ZF_MYND_2"/>
    <property type="match status" value="1"/>
</dbReference>
<dbReference type="SMART" id="SM00671">
    <property type="entry name" value="SEL1"/>
    <property type="match status" value="4"/>
</dbReference>
<keyword evidence="2 5" id="KW-0863">Zinc-finger</keyword>
<evidence type="ECO:0000256" key="5">
    <source>
        <dbReference type="PROSITE-ProRule" id="PRU00134"/>
    </source>
</evidence>
<dbReference type="PANTHER" id="PTHR11102:SF160">
    <property type="entry name" value="ERAD-ASSOCIATED E3 UBIQUITIN-PROTEIN LIGASE COMPONENT HRD3"/>
    <property type="match status" value="1"/>
</dbReference>
<evidence type="ECO:0000259" key="6">
    <source>
        <dbReference type="PROSITE" id="PS50865"/>
    </source>
</evidence>
<protein>
    <submittedName>
        <fullName evidence="7">Predicted protein</fullName>
    </submittedName>
</protein>
<dbReference type="RefSeq" id="XP_003060533.1">
    <property type="nucleotide sequence ID" value="XM_003060487.1"/>
</dbReference>
<evidence type="ECO:0000313" key="8">
    <source>
        <dbReference type="Proteomes" id="UP000001876"/>
    </source>
</evidence>
<dbReference type="SUPFAM" id="SSF81901">
    <property type="entry name" value="HCP-like"/>
    <property type="match status" value="1"/>
</dbReference>
<dbReference type="OrthoDB" id="509488at2759"/>
<dbReference type="Gene3D" id="6.10.140.2220">
    <property type="match status" value="1"/>
</dbReference>
<dbReference type="STRING" id="564608.C1MY89"/>
<name>C1MY89_MICPC</name>
<accession>C1MY89</accession>
<sequence>MPKIKLPRKIRDLEKEANAGSGDAAWDLYVHYRNGTGGVEKNDELERHWLERGAELGDLDAQEIFGLSHAQAGDYGPAREWFLKAAAQGATLAEYNLGLFYDYGLGVEENKSTAAEFFLKAAKKGHDRAQCEFGYILYSERNDYEGAMKWYQKAAAQGYAQAEYNIGILYFYGVGVERDEAKAREWFERAAARGLELAQERLPGWDTSTTPYPETSSMDVVSSFYIRTEKRLVVKAAAGDAQAISSLKQFREVKRNSLLYVLELSGLNLSDDVVEHFISGPLADHDARDPYHHIGLCFLHGRCGLEKNLRMAKDTFKASVIEFPDNPAVEEELVKLRACVTCGKTDVRWGCKLCRGVRYCDKRCQQRDWNRGDPPHKETCARVVHMFPPGFFAALREKVAKKNEEASA</sequence>
<dbReference type="eggNOG" id="KOG1550">
    <property type="taxonomic scope" value="Eukaryota"/>
</dbReference>
<dbReference type="Proteomes" id="UP000001876">
    <property type="component" value="Unassembled WGS sequence"/>
</dbReference>
<reference evidence="7 8" key="1">
    <citation type="journal article" date="2009" name="Science">
        <title>Green evolution and dynamic adaptations revealed by genomes of the marine picoeukaryotes Micromonas.</title>
        <authorList>
            <person name="Worden A.Z."/>
            <person name="Lee J.H."/>
            <person name="Mock T."/>
            <person name="Rouze P."/>
            <person name="Simmons M.P."/>
            <person name="Aerts A.L."/>
            <person name="Allen A.E."/>
            <person name="Cuvelier M.L."/>
            <person name="Derelle E."/>
            <person name="Everett M.V."/>
            <person name="Foulon E."/>
            <person name="Grimwood J."/>
            <person name="Gundlach H."/>
            <person name="Henrissat B."/>
            <person name="Napoli C."/>
            <person name="McDonald S.M."/>
            <person name="Parker M.S."/>
            <person name="Rombauts S."/>
            <person name="Salamov A."/>
            <person name="Von Dassow P."/>
            <person name="Badger J.H."/>
            <person name="Coutinho P.M."/>
            <person name="Demir E."/>
            <person name="Dubchak I."/>
            <person name="Gentemann C."/>
            <person name="Eikrem W."/>
            <person name="Gready J.E."/>
            <person name="John U."/>
            <person name="Lanier W."/>
            <person name="Lindquist E.A."/>
            <person name="Lucas S."/>
            <person name="Mayer K.F."/>
            <person name="Moreau H."/>
            <person name="Not F."/>
            <person name="Otillar R."/>
            <person name="Panaud O."/>
            <person name="Pangilinan J."/>
            <person name="Paulsen I."/>
            <person name="Piegu B."/>
            <person name="Poliakov A."/>
            <person name="Robbens S."/>
            <person name="Schmutz J."/>
            <person name="Toulza E."/>
            <person name="Wyss T."/>
            <person name="Zelensky A."/>
            <person name="Zhou K."/>
            <person name="Armbrust E.V."/>
            <person name="Bhattacharya D."/>
            <person name="Goodenough U.W."/>
            <person name="Van de Peer Y."/>
            <person name="Grigoriev I.V."/>
        </authorList>
    </citation>
    <scope>NUCLEOTIDE SEQUENCE [LARGE SCALE GENOMIC DNA]</scope>
    <source>
        <strain evidence="7 8">CCMP1545</strain>
    </source>
</reference>
<comment type="similarity">
    <text evidence="4">Belongs to the sel-1 family.</text>
</comment>
<keyword evidence="1" id="KW-0479">Metal-binding</keyword>
<dbReference type="InterPro" id="IPR006597">
    <property type="entry name" value="Sel1-like"/>
</dbReference>
<evidence type="ECO:0000256" key="3">
    <source>
        <dbReference type="ARBA" id="ARBA00022833"/>
    </source>
</evidence>